<accession>A0AAV7GKM7</accession>
<gene>
    <name evidence="1" type="ORF">IEQ34_014136</name>
</gene>
<dbReference type="Proteomes" id="UP000775213">
    <property type="component" value="Unassembled WGS sequence"/>
</dbReference>
<comment type="caution">
    <text evidence="1">The sequence shown here is derived from an EMBL/GenBank/DDBJ whole genome shotgun (WGS) entry which is preliminary data.</text>
</comment>
<evidence type="ECO:0000313" key="2">
    <source>
        <dbReference type="Proteomes" id="UP000775213"/>
    </source>
</evidence>
<evidence type="ECO:0000313" key="1">
    <source>
        <dbReference type="EMBL" id="KAH0456229.1"/>
    </source>
</evidence>
<dbReference type="EMBL" id="JAGFBR010000013">
    <property type="protein sequence ID" value="KAH0456229.1"/>
    <property type="molecule type" value="Genomic_DNA"/>
</dbReference>
<keyword evidence="2" id="KW-1185">Reference proteome</keyword>
<organism evidence="1 2">
    <name type="scientific">Dendrobium chrysotoxum</name>
    <name type="common">Orchid</name>
    <dbReference type="NCBI Taxonomy" id="161865"/>
    <lineage>
        <taxon>Eukaryota</taxon>
        <taxon>Viridiplantae</taxon>
        <taxon>Streptophyta</taxon>
        <taxon>Embryophyta</taxon>
        <taxon>Tracheophyta</taxon>
        <taxon>Spermatophyta</taxon>
        <taxon>Magnoliopsida</taxon>
        <taxon>Liliopsida</taxon>
        <taxon>Asparagales</taxon>
        <taxon>Orchidaceae</taxon>
        <taxon>Epidendroideae</taxon>
        <taxon>Malaxideae</taxon>
        <taxon>Dendrobiinae</taxon>
        <taxon>Dendrobium</taxon>
    </lineage>
</organism>
<name>A0AAV7GKM7_DENCH</name>
<dbReference type="AlphaFoldDB" id="A0AAV7GKM7"/>
<reference evidence="1 2" key="1">
    <citation type="journal article" date="2021" name="Hortic Res">
        <title>Chromosome-scale assembly of the Dendrobium chrysotoxum genome enhances the understanding of orchid evolution.</title>
        <authorList>
            <person name="Zhang Y."/>
            <person name="Zhang G.Q."/>
            <person name="Zhang D."/>
            <person name="Liu X.D."/>
            <person name="Xu X.Y."/>
            <person name="Sun W.H."/>
            <person name="Yu X."/>
            <person name="Zhu X."/>
            <person name="Wang Z.W."/>
            <person name="Zhao X."/>
            <person name="Zhong W.Y."/>
            <person name="Chen H."/>
            <person name="Yin W.L."/>
            <person name="Huang T."/>
            <person name="Niu S.C."/>
            <person name="Liu Z.J."/>
        </authorList>
    </citation>
    <scope>NUCLEOTIDE SEQUENCE [LARGE SCALE GENOMIC DNA]</scope>
    <source>
        <strain evidence="1">Lindl</strain>
    </source>
</reference>
<protein>
    <submittedName>
        <fullName evidence="1">Uncharacterized protein</fullName>
    </submittedName>
</protein>
<sequence length="113" mass="12093">MGDFPSYCAHCKSLGHSKMGSRVLHPHLDKAPIINPISINVGDKLTNDVHDNDCAGLTVGDVGLSNEPIMWVTDGPAVPPGMPVVFSISENNDGINNTMSAKDLLVPIVNIFW</sequence>
<proteinExistence type="predicted"/>